<name>A0A1G9JXX1_9ACTN</name>
<accession>A0A1G9JXX1</accession>
<dbReference type="Proteomes" id="UP000199155">
    <property type="component" value="Unassembled WGS sequence"/>
</dbReference>
<feature type="region of interest" description="Disordered" evidence="1">
    <location>
        <begin position="20"/>
        <end position="43"/>
    </location>
</feature>
<organism evidence="3 4">
    <name type="scientific">Streptomyces indicus</name>
    <dbReference type="NCBI Taxonomy" id="417292"/>
    <lineage>
        <taxon>Bacteria</taxon>
        <taxon>Bacillati</taxon>
        <taxon>Actinomycetota</taxon>
        <taxon>Actinomycetes</taxon>
        <taxon>Kitasatosporales</taxon>
        <taxon>Streptomycetaceae</taxon>
        <taxon>Streptomyces</taxon>
    </lineage>
</organism>
<feature type="compositionally biased region" description="Low complexity" evidence="1">
    <location>
        <begin position="94"/>
        <end position="107"/>
    </location>
</feature>
<feature type="chain" id="PRO_5038707111" description="Lipoprotein" evidence="2">
    <location>
        <begin position="19"/>
        <end position="208"/>
    </location>
</feature>
<evidence type="ECO:0008006" key="5">
    <source>
        <dbReference type="Google" id="ProtNLM"/>
    </source>
</evidence>
<dbReference type="OrthoDB" id="4149824at2"/>
<protein>
    <recommendedName>
        <fullName evidence="5">Lipoprotein</fullName>
    </recommendedName>
</protein>
<evidence type="ECO:0000313" key="4">
    <source>
        <dbReference type="Proteomes" id="UP000199155"/>
    </source>
</evidence>
<dbReference type="STRING" id="417292.SAMN05421806_1389"/>
<keyword evidence="2" id="KW-0732">Signal</keyword>
<proteinExistence type="predicted"/>
<feature type="signal peptide" evidence="2">
    <location>
        <begin position="1"/>
        <end position="18"/>
    </location>
</feature>
<feature type="region of interest" description="Disordered" evidence="1">
    <location>
        <begin position="65"/>
        <end position="135"/>
    </location>
</feature>
<evidence type="ECO:0000256" key="1">
    <source>
        <dbReference type="SAM" id="MobiDB-lite"/>
    </source>
</evidence>
<feature type="region of interest" description="Disordered" evidence="1">
    <location>
        <begin position="189"/>
        <end position="208"/>
    </location>
</feature>
<keyword evidence="4" id="KW-1185">Reference proteome</keyword>
<dbReference type="EMBL" id="FNFF01000038">
    <property type="protein sequence ID" value="SDL42351.1"/>
    <property type="molecule type" value="Genomic_DNA"/>
</dbReference>
<reference evidence="3 4" key="1">
    <citation type="submission" date="2016-10" db="EMBL/GenBank/DDBJ databases">
        <authorList>
            <person name="de Groot N.N."/>
        </authorList>
    </citation>
    <scope>NUCLEOTIDE SEQUENCE [LARGE SCALE GENOMIC DNA]</scope>
    <source>
        <strain evidence="3 4">CGMCC 4.5727</strain>
    </source>
</reference>
<evidence type="ECO:0000313" key="3">
    <source>
        <dbReference type="EMBL" id="SDL42351.1"/>
    </source>
</evidence>
<dbReference type="AlphaFoldDB" id="A0A1G9JXX1"/>
<dbReference type="PROSITE" id="PS51257">
    <property type="entry name" value="PROKAR_LIPOPROTEIN"/>
    <property type="match status" value="1"/>
</dbReference>
<gene>
    <name evidence="3" type="ORF">SAMN05421806_1389</name>
</gene>
<sequence length="208" mass="21388">MKRTATAAVLAAGILALAGCSSDGGGGTKDSNPSAGGQQAPKGDALVKVAKQYQEAANREDWKTACGLSSSRLRGGTVEECADRLTVDEPTPDPSETSPSPSFSPPTYADGSTPEPVASRTPTGPDRADTGPVSASDVVEVSAVEDHPAGYGVLVTYTVKWPDKDATTKRRALRLVQQGGAWLVDQHEDVQEGDMGHGSPVRTALSGG</sequence>
<evidence type="ECO:0000256" key="2">
    <source>
        <dbReference type="SAM" id="SignalP"/>
    </source>
</evidence>
<dbReference type="RefSeq" id="WP_093618429.1">
    <property type="nucleotide sequence ID" value="NZ_FNFF01000038.1"/>
</dbReference>